<comment type="caution">
    <text evidence="1">The sequence shown here is derived from an EMBL/GenBank/DDBJ whole genome shotgun (WGS) entry which is preliminary data.</text>
</comment>
<reference evidence="1" key="2">
    <citation type="journal article" date="2021" name="Microbiome">
        <title>Successional dynamics and alternative stable states in a saline activated sludge microbial community over 9 years.</title>
        <authorList>
            <person name="Wang Y."/>
            <person name="Ye J."/>
            <person name="Ju F."/>
            <person name="Liu L."/>
            <person name="Boyd J.A."/>
            <person name="Deng Y."/>
            <person name="Parks D.H."/>
            <person name="Jiang X."/>
            <person name="Yin X."/>
            <person name="Woodcroft B.J."/>
            <person name="Tyson G.W."/>
            <person name="Hugenholtz P."/>
            <person name="Polz M.F."/>
            <person name="Zhang T."/>
        </authorList>
    </citation>
    <scope>NUCLEOTIDE SEQUENCE</scope>
    <source>
        <strain evidence="1">HKST-UBA01</strain>
    </source>
</reference>
<sequence>MEAAVPTVAITSTMPVHTNGGSKWNIKYERIRWPIPPESAGPEINWRNSILRYKERHSG</sequence>
<protein>
    <submittedName>
        <fullName evidence="1">Uncharacterized protein</fullName>
    </submittedName>
</protein>
<evidence type="ECO:0000313" key="1">
    <source>
        <dbReference type="EMBL" id="MCA9728352.1"/>
    </source>
</evidence>
<organism evidence="1 2">
    <name type="scientific">Eiseniibacteriota bacterium</name>
    <dbReference type="NCBI Taxonomy" id="2212470"/>
    <lineage>
        <taxon>Bacteria</taxon>
        <taxon>Candidatus Eiseniibacteriota</taxon>
    </lineage>
</organism>
<name>A0A956RQF4_UNCEI</name>
<dbReference type="AlphaFoldDB" id="A0A956RQF4"/>
<gene>
    <name evidence="1" type="ORF">KC729_11760</name>
</gene>
<proteinExistence type="predicted"/>
<accession>A0A956RQF4</accession>
<dbReference type="EMBL" id="JAGQHR010000359">
    <property type="protein sequence ID" value="MCA9728352.1"/>
    <property type="molecule type" value="Genomic_DNA"/>
</dbReference>
<evidence type="ECO:0000313" key="2">
    <source>
        <dbReference type="Proteomes" id="UP000697710"/>
    </source>
</evidence>
<reference evidence="1" key="1">
    <citation type="submission" date="2020-04" db="EMBL/GenBank/DDBJ databases">
        <authorList>
            <person name="Zhang T."/>
        </authorList>
    </citation>
    <scope>NUCLEOTIDE SEQUENCE</scope>
    <source>
        <strain evidence="1">HKST-UBA01</strain>
    </source>
</reference>
<dbReference type="Proteomes" id="UP000697710">
    <property type="component" value="Unassembled WGS sequence"/>
</dbReference>